<accession>A0A0M4MYX4</accession>
<dbReference type="Proteomes" id="UP000056502">
    <property type="component" value="Chromosome II"/>
</dbReference>
<dbReference type="EMBL" id="CP012604">
    <property type="protein sequence ID" value="ALE41888.1"/>
    <property type="molecule type" value="Genomic_DNA"/>
</dbReference>
<evidence type="ECO:0000313" key="1">
    <source>
        <dbReference type="EMBL" id="ALE41888.1"/>
    </source>
</evidence>
<proteinExistence type="predicted"/>
<gene>
    <name evidence="1" type="ORF">G436_4761</name>
</gene>
<evidence type="ECO:0000313" key="2">
    <source>
        <dbReference type="Proteomes" id="UP000056502"/>
    </source>
</evidence>
<sequence>MTTIDRLKSTSIVSFKIKFLHEIAVLRPLSIKIHFTEIPRLIAK</sequence>
<reference evidence="1 2" key="1">
    <citation type="journal article" date="2015" name="Genome Announc.">
        <title>Whole-Genome Sequence of Leptospira interrogans Serovar Hardjo Subtype Hardjoprajitno Strain Norma, Isolated from Cattle in a Leptospirosis Outbreak in Brazil.</title>
        <authorList>
            <person name="Cosate M.R."/>
            <person name="Soares S.C."/>
            <person name="Mendes T.A."/>
            <person name="Raittz R.T."/>
            <person name="Moreira E.C."/>
            <person name="Leite R."/>
            <person name="Fernandes G.R."/>
            <person name="Haddad J.P."/>
            <person name="Ortega J.M."/>
        </authorList>
    </citation>
    <scope>NUCLEOTIDE SEQUENCE [LARGE SCALE GENOMIC DNA]</scope>
    <source>
        <strain evidence="1 2">Norma</strain>
    </source>
</reference>
<protein>
    <submittedName>
        <fullName evidence="1">Uncharacterized protein</fullName>
    </submittedName>
</protein>
<organism evidence="1">
    <name type="scientific">Leptospira interrogans serovar Hardjo str. Norma</name>
    <dbReference type="NCBI Taxonomy" id="1279460"/>
    <lineage>
        <taxon>Bacteria</taxon>
        <taxon>Pseudomonadati</taxon>
        <taxon>Spirochaetota</taxon>
        <taxon>Spirochaetia</taxon>
        <taxon>Leptospirales</taxon>
        <taxon>Leptospiraceae</taxon>
        <taxon>Leptospira</taxon>
    </lineage>
</organism>
<name>A0A0M4MYX4_LEPIR</name>
<dbReference type="AlphaFoldDB" id="A0A0M4MYX4"/>